<dbReference type="SUPFAM" id="SSF51126">
    <property type="entry name" value="Pectin lyase-like"/>
    <property type="match status" value="1"/>
</dbReference>
<evidence type="ECO:0000259" key="9">
    <source>
        <dbReference type="Pfam" id="PF01095"/>
    </source>
</evidence>
<comment type="similarity">
    <text evidence="3">Belongs to the pectinesterase family.</text>
</comment>
<protein>
    <recommendedName>
        <fullName evidence="4">pectinesterase</fullName>
        <ecNumber evidence="4">3.1.1.11</ecNumber>
    </recommendedName>
</protein>
<accession>A0AAW0JM88</accession>
<keyword evidence="5" id="KW-0134">Cell wall</keyword>
<evidence type="ECO:0000256" key="4">
    <source>
        <dbReference type="ARBA" id="ARBA00013229"/>
    </source>
</evidence>
<dbReference type="EC" id="3.1.1.11" evidence="4"/>
<comment type="pathway">
    <text evidence="2">Glycan metabolism; pectin degradation; 2-dehydro-3-deoxy-D-gluconate from pectin: step 1/5.</text>
</comment>
<dbReference type="GO" id="GO:0030599">
    <property type="term" value="F:pectinesterase activity"/>
    <property type="evidence" value="ECO:0007669"/>
    <property type="project" value="UniProtKB-EC"/>
</dbReference>
<dbReference type="PANTHER" id="PTHR31321:SF134">
    <property type="entry name" value="PECTINESTERASE"/>
    <property type="match status" value="1"/>
</dbReference>
<comment type="subcellular location">
    <subcellularLocation>
        <location evidence="1">Secreted</location>
        <location evidence="1">Cell wall</location>
    </subcellularLocation>
</comment>
<name>A0AAW0JM88_QUESU</name>
<evidence type="ECO:0000256" key="3">
    <source>
        <dbReference type="ARBA" id="ARBA00008891"/>
    </source>
</evidence>
<evidence type="ECO:0000313" key="11">
    <source>
        <dbReference type="Proteomes" id="UP000237347"/>
    </source>
</evidence>
<evidence type="ECO:0000256" key="5">
    <source>
        <dbReference type="ARBA" id="ARBA00022512"/>
    </source>
</evidence>
<dbReference type="EMBL" id="PKMF04000515">
    <property type="protein sequence ID" value="KAK7827842.1"/>
    <property type="molecule type" value="Genomic_DNA"/>
</dbReference>
<feature type="domain" description="Pectinesterase catalytic" evidence="9">
    <location>
        <begin position="47"/>
        <end position="104"/>
    </location>
</feature>
<keyword evidence="6" id="KW-0378">Hydrolase</keyword>
<dbReference type="Proteomes" id="UP000237347">
    <property type="component" value="Unassembled WGS sequence"/>
</dbReference>
<dbReference type="GO" id="GO:0045490">
    <property type="term" value="P:pectin catabolic process"/>
    <property type="evidence" value="ECO:0007669"/>
    <property type="project" value="TreeGrafter"/>
</dbReference>
<keyword evidence="5" id="KW-0964">Secreted</keyword>
<dbReference type="AlphaFoldDB" id="A0AAW0JM88"/>
<dbReference type="InterPro" id="IPR000070">
    <property type="entry name" value="Pectinesterase_cat"/>
</dbReference>
<gene>
    <name evidence="10" type="primary">PME66_1</name>
    <name evidence="10" type="ORF">CFP56_030828</name>
</gene>
<feature type="chain" id="PRO_5043765812" description="pectinesterase" evidence="8">
    <location>
        <begin position="23"/>
        <end position="268"/>
    </location>
</feature>
<evidence type="ECO:0000256" key="6">
    <source>
        <dbReference type="ARBA" id="ARBA00022801"/>
    </source>
</evidence>
<evidence type="ECO:0000256" key="7">
    <source>
        <dbReference type="ARBA" id="ARBA00023085"/>
    </source>
</evidence>
<keyword evidence="8" id="KW-0732">Signal</keyword>
<evidence type="ECO:0000256" key="2">
    <source>
        <dbReference type="ARBA" id="ARBA00005184"/>
    </source>
</evidence>
<dbReference type="Pfam" id="PF01095">
    <property type="entry name" value="Pectinesterase"/>
    <property type="match status" value="1"/>
</dbReference>
<keyword evidence="11" id="KW-1185">Reference proteome</keyword>
<keyword evidence="7" id="KW-0063">Aspartyl esterase</keyword>
<comment type="caution">
    <text evidence="10">The sequence shown here is derived from an EMBL/GenBank/DDBJ whole genome shotgun (WGS) entry which is preliminary data.</text>
</comment>
<dbReference type="InterPro" id="IPR011050">
    <property type="entry name" value="Pectin_lyase_fold/virulence"/>
</dbReference>
<dbReference type="InterPro" id="IPR012334">
    <property type="entry name" value="Pectin_lyas_fold"/>
</dbReference>
<evidence type="ECO:0000256" key="8">
    <source>
        <dbReference type="SAM" id="SignalP"/>
    </source>
</evidence>
<dbReference type="GO" id="GO:0042545">
    <property type="term" value="P:cell wall modification"/>
    <property type="evidence" value="ECO:0007669"/>
    <property type="project" value="InterPro"/>
</dbReference>
<reference evidence="10 11" key="1">
    <citation type="journal article" date="2018" name="Sci. Data">
        <title>The draft genome sequence of cork oak.</title>
        <authorList>
            <person name="Ramos A.M."/>
            <person name="Usie A."/>
            <person name="Barbosa P."/>
            <person name="Barros P.M."/>
            <person name="Capote T."/>
            <person name="Chaves I."/>
            <person name="Simoes F."/>
            <person name="Abreu I."/>
            <person name="Carrasquinho I."/>
            <person name="Faro C."/>
            <person name="Guimaraes J.B."/>
            <person name="Mendonca D."/>
            <person name="Nobrega F."/>
            <person name="Rodrigues L."/>
            <person name="Saibo N.J.M."/>
            <person name="Varela M.C."/>
            <person name="Egas C."/>
            <person name="Matos J."/>
            <person name="Miguel C.M."/>
            <person name="Oliveira M.M."/>
            <person name="Ricardo C.P."/>
            <person name="Goncalves S."/>
        </authorList>
    </citation>
    <scope>NUCLEOTIDE SEQUENCE [LARGE SCALE GENOMIC DNA]</scope>
    <source>
        <strain evidence="11">cv. HL8</strain>
    </source>
</reference>
<evidence type="ECO:0000313" key="10">
    <source>
        <dbReference type="EMBL" id="KAK7827842.1"/>
    </source>
</evidence>
<dbReference type="Gene3D" id="2.160.20.10">
    <property type="entry name" value="Single-stranded right-handed beta-helix, Pectin lyase-like"/>
    <property type="match status" value="2"/>
</dbReference>
<evidence type="ECO:0000256" key="1">
    <source>
        <dbReference type="ARBA" id="ARBA00004191"/>
    </source>
</evidence>
<sequence>MQSVQLFSCITLLLLYCNVSISAFLCELNEANPFKVAFTTTVDVAGRHGNFTTIQSAIDSIPSGNTKWIRIQIFAGVYREKVTITYDKTCIFLDGAGRHNTYNIGLYSPKLKRSRPALAAEILGDKAAFYNCSISGCKIPCGMPQAAITFTNATSKQSVVHYSLGTYGDGTYVGHITAQGRDSADDHSGFVFKDCEILGKEKLTLGELGELFPECSSPAGLGCLVQRADTSHRVPWLKKLSAADLDQFLSVDRFINHEGWIANLPTIV</sequence>
<dbReference type="PANTHER" id="PTHR31321">
    <property type="entry name" value="ACYL-COA THIOESTER HYDROLASE YBHC-RELATED"/>
    <property type="match status" value="1"/>
</dbReference>
<proteinExistence type="inferred from homology"/>
<organism evidence="10 11">
    <name type="scientific">Quercus suber</name>
    <name type="common">Cork oak</name>
    <dbReference type="NCBI Taxonomy" id="58331"/>
    <lineage>
        <taxon>Eukaryota</taxon>
        <taxon>Viridiplantae</taxon>
        <taxon>Streptophyta</taxon>
        <taxon>Embryophyta</taxon>
        <taxon>Tracheophyta</taxon>
        <taxon>Spermatophyta</taxon>
        <taxon>Magnoliopsida</taxon>
        <taxon>eudicotyledons</taxon>
        <taxon>Gunneridae</taxon>
        <taxon>Pentapetalae</taxon>
        <taxon>rosids</taxon>
        <taxon>fabids</taxon>
        <taxon>Fagales</taxon>
        <taxon>Fagaceae</taxon>
        <taxon>Quercus</taxon>
    </lineage>
</organism>
<feature type="signal peptide" evidence="8">
    <location>
        <begin position="1"/>
        <end position="22"/>
    </location>
</feature>